<comment type="caution">
    <text evidence="1">The sequence shown here is derived from an EMBL/GenBank/DDBJ whole genome shotgun (WGS) entry which is preliminary data.</text>
</comment>
<reference evidence="1 2" key="1">
    <citation type="journal article" date="2022" name="Hortic Res">
        <title>A haplotype resolved chromosomal level avocado genome allows analysis of novel avocado genes.</title>
        <authorList>
            <person name="Nath O."/>
            <person name="Fletcher S.J."/>
            <person name="Hayward A."/>
            <person name="Shaw L.M."/>
            <person name="Masouleh A.K."/>
            <person name="Furtado A."/>
            <person name="Henry R.J."/>
            <person name="Mitter N."/>
        </authorList>
    </citation>
    <scope>NUCLEOTIDE SEQUENCE [LARGE SCALE GENOMIC DNA]</scope>
    <source>
        <strain evidence="2">cv. Hass</strain>
    </source>
</reference>
<sequence>MGFSNPQADRMCRTSTIEFSGTAASNSDLVVMFMHPSEIHQVSNPQADRMSKLGMNSQNNAWQMRFSEVGESDRSGGDTWLGRGGGLAKRIGIPMKCSERRRGICGGWRNPWGRRSQRLGERTPEAEKRARLRNPSRRGKMKEEERKVGLEGSANGQWWLDAMGRTLDEGTTFDRVGSRQLAGLLISVWAKKNVRPHIGDVDAAAVPCGFGRAIGNKGAVGLRMRVYDRVMCFVNCHFAAHLGAVNRRNADFDHVYRTMIFSRPSNIIGPSAAGASAVQLLQGANLQALGAHSDDGTPELADADLVVFLGDFNYRLHSISYDEARDFVSQRCFDWLRERDQLRAEMKAGRVFQGLREGLIKFPPTYKFERHQPGLGGYDSSEKKRIPAWCDRVLFRDNRAFSVAESSLACPVICSISQYDACMDVTDSDHKPVRCIFSIDIARVDESIKRREYGEIISANVDIRTLYEELRIVAETTVGTENIVLQNQDTAVLQITNNCMKEKAMFEIVCEGQSIKDGLKEGLASEHYCAKAAFGFPRWLEVTPATGVINPGQIAEVSVRHEEKHTLEDIMDGVPQSWWSEDTRDKEVILAVKITGNVSSDIRIHRVHVRHSFSPNTTTCINSRGNYRIAQANRSQRSEYRNLGSSNERFDGMRNFRIP</sequence>
<dbReference type="Proteomes" id="UP001234297">
    <property type="component" value="Chromosome 4"/>
</dbReference>
<gene>
    <name evidence="1" type="ORF">MRB53_014694</name>
</gene>
<name>A0ACC2KC50_PERAE</name>
<evidence type="ECO:0000313" key="2">
    <source>
        <dbReference type="Proteomes" id="UP001234297"/>
    </source>
</evidence>
<organism evidence="1 2">
    <name type="scientific">Persea americana</name>
    <name type="common">Avocado</name>
    <dbReference type="NCBI Taxonomy" id="3435"/>
    <lineage>
        <taxon>Eukaryota</taxon>
        <taxon>Viridiplantae</taxon>
        <taxon>Streptophyta</taxon>
        <taxon>Embryophyta</taxon>
        <taxon>Tracheophyta</taxon>
        <taxon>Spermatophyta</taxon>
        <taxon>Magnoliopsida</taxon>
        <taxon>Magnoliidae</taxon>
        <taxon>Laurales</taxon>
        <taxon>Lauraceae</taxon>
        <taxon>Persea</taxon>
    </lineage>
</organism>
<keyword evidence="2" id="KW-1185">Reference proteome</keyword>
<protein>
    <submittedName>
        <fullName evidence="1">Uncharacterized protein</fullName>
    </submittedName>
</protein>
<dbReference type="EMBL" id="CM056812">
    <property type="protein sequence ID" value="KAJ8618508.1"/>
    <property type="molecule type" value="Genomic_DNA"/>
</dbReference>
<proteinExistence type="predicted"/>
<accession>A0ACC2KC50</accession>
<evidence type="ECO:0000313" key="1">
    <source>
        <dbReference type="EMBL" id="KAJ8618508.1"/>
    </source>
</evidence>